<dbReference type="PANTHER" id="PTHR28075">
    <property type="entry name" value="CHROMOSOME 16, WHOLE GENOME SHOTGUN SEQUENCE"/>
    <property type="match status" value="1"/>
</dbReference>
<dbReference type="PANTHER" id="PTHR28075:SF1">
    <property type="entry name" value="DUF1748-DOMAIN-CONTAINING PROTEIN"/>
    <property type="match status" value="1"/>
</dbReference>
<reference evidence="2" key="1">
    <citation type="submission" date="2019-03" db="EMBL/GenBank/DDBJ databases">
        <title>Snf2 controls pulcherriminic acid biosynthesis and connects pigmentation and antifungal activity of the yeast Metschnikowia pulcherrima.</title>
        <authorList>
            <person name="Gore-Lloyd D."/>
            <person name="Sumann I."/>
            <person name="Brachmann A.O."/>
            <person name="Schneeberger K."/>
            <person name="Ortiz-Merino R.A."/>
            <person name="Moreno-Beltran M."/>
            <person name="Schlaefli M."/>
            <person name="Kirner P."/>
            <person name="Santos Kron A."/>
            <person name="Wolfe K.H."/>
            <person name="Piel J."/>
            <person name="Ahrens C.H."/>
            <person name="Henk D."/>
            <person name="Freimoser F.M."/>
        </authorList>
    </citation>
    <scope>NUCLEOTIDE SEQUENCE [LARGE SCALE GENOMIC DNA]</scope>
    <source>
        <strain evidence="2">APC 1.2</strain>
    </source>
</reference>
<keyword evidence="2" id="KW-1185">Reference proteome</keyword>
<name>A0A4P6XTB5_9ASCO</name>
<dbReference type="EMBL" id="CP034459">
    <property type="protein sequence ID" value="QBM89666.1"/>
    <property type="molecule type" value="Genomic_DNA"/>
</dbReference>
<dbReference type="AlphaFoldDB" id="A0A4P6XTB5"/>
<evidence type="ECO:0000313" key="1">
    <source>
        <dbReference type="EMBL" id="QBM89666.1"/>
    </source>
</evidence>
<dbReference type="GO" id="GO:0005737">
    <property type="term" value="C:cytoplasm"/>
    <property type="evidence" value="ECO:0007669"/>
    <property type="project" value="TreeGrafter"/>
</dbReference>
<gene>
    <name evidence="1" type="primary">MPUL0D07460</name>
    <name evidence="1" type="ORF">METSCH_D07460</name>
</gene>
<evidence type="ECO:0000313" key="2">
    <source>
        <dbReference type="Proteomes" id="UP000292447"/>
    </source>
</evidence>
<organism evidence="1 2">
    <name type="scientific">Metschnikowia aff. pulcherrima</name>
    <dbReference type="NCBI Taxonomy" id="2163413"/>
    <lineage>
        <taxon>Eukaryota</taxon>
        <taxon>Fungi</taxon>
        <taxon>Dikarya</taxon>
        <taxon>Ascomycota</taxon>
        <taxon>Saccharomycotina</taxon>
        <taxon>Pichiomycetes</taxon>
        <taxon>Metschnikowiaceae</taxon>
        <taxon>Metschnikowia</taxon>
    </lineage>
</organism>
<dbReference type="Proteomes" id="UP000292447">
    <property type="component" value="Chromosome IV"/>
</dbReference>
<accession>A0A4P6XTB5</accession>
<dbReference type="InterPro" id="IPR013726">
    <property type="entry name" value="Mitofissin"/>
</dbReference>
<dbReference type="Pfam" id="PF08520">
    <property type="entry name" value="Mitofissin"/>
    <property type="match status" value="1"/>
</dbReference>
<protein>
    <submittedName>
        <fullName evidence="1">Uncharacterized protein</fullName>
    </submittedName>
</protein>
<dbReference type="STRING" id="2163413.A0A4P6XTB5"/>
<proteinExistence type="predicted"/>
<sequence>MILAGVHRNTGLVLDTDRVSTTSYRRWLSKYLAIGEACYENFVSLLRVSGFFYHNHTGMEDESEPFSKQSQQSSS</sequence>